<dbReference type="EMBL" id="QGKY02000089">
    <property type="protein sequence ID" value="KAF2610527.1"/>
    <property type="molecule type" value="Genomic_DNA"/>
</dbReference>
<name>A0A8S9LWT0_BRACR</name>
<reference evidence="1" key="1">
    <citation type="submission" date="2019-12" db="EMBL/GenBank/DDBJ databases">
        <title>Genome sequencing and annotation of Brassica cretica.</title>
        <authorList>
            <person name="Studholme D.J."/>
            <person name="Sarris P.F."/>
        </authorList>
    </citation>
    <scope>NUCLEOTIDE SEQUENCE</scope>
    <source>
        <strain evidence="1">PFS-102/07</strain>
        <tissue evidence="1">Leaf</tissue>
    </source>
</reference>
<evidence type="ECO:0000313" key="1">
    <source>
        <dbReference type="EMBL" id="KAF2610527.1"/>
    </source>
</evidence>
<accession>A0A8S9LWT0</accession>
<proteinExistence type="predicted"/>
<comment type="caution">
    <text evidence="1">The sequence shown here is derived from an EMBL/GenBank/DDBJ whole genome shotgun (WGS) entry which is preliminary data.</text>
</comment>
<protein>
    <submittedName>
        <fullName evidence="1">Uncharacterized protein</fullName>
    </submittedName>
</protein>
<organism evidence="1">
    <name type="scientific">Brassica cretica</name>
    <name type="common">Mustard</name>
    <dbReference type="NCBI Taxonomy" id="69181"/>
    <lineage>
        <taxon>Eukaryota</taxon>
        <taxon>Viridiplantae</taxon>
        <taxon>Streptophyta</taxon>
        <taxon>Embryophyta</taxon>
        <taxon>Tracheophyta</taxon>
        <taxon>Spermatophyta</taxon>
        <taxon>Magnoliopsida</taxon>
        <taxon>eudicotyledons</taxon>
        <taxon>Gunneridae</taxon>
        <taxon>Pentapetalae</taxon>
        <taxon>rosids</taxon>
        <taxon>malvids</taxon>
        <taxon>Brassicales</taxon>
        <taxon>Brassicaceae</taxon>
        <taxon>Brassiceae</taxon>
        <taxon>Brassica</taxon>
    </lineage>
</organism>
<dbReference type="AlphaFoldDB" id="A0A8S9LWT0"/>
<gene>
    <name evidence="1" type="ORF">F2Q70_00012323</name>
</gene>
<sequence length="99" mass="10305">MLGGGVASLRFSSVRAAIVMSMHTLPSVCLSILSGVWFFDPHEIMSTLYFGAGGGELGDSGSVSLFLLFEEPVAFRLEFGVAGSSSSSSVSSLVFSFAL</sequence>